<evidence type="ECO:0000259" key="1">
    <source>
        <dbReference type="Pfam" id="PF03639"/>
    </source>
</evidence>
<evidence type="ECO:0000313" key="2">
    <source>
        <dbReference type="EMBL" id="MED6125782.1"/>
    </source>
</evidence>
<evidence type="ECO:0000313" key="3">
    <source>
        <dbReference type="Proteomes" id="UP001341840"/>
    </source>
</evidence>
<organism evidence="2 3">
    <name type="scientific">Stylosanthes scabra</name>
    <dbReference type="NCBI Taxonomy" id="79078"/>
    <lineage>
        <taxon>Eukaryota</taxon>
        <taxon>Viridiplantae</taxon>
        <taxon>Streptophyta</taxon>
        <taxon>Embryophyta</taxon>
        <taxon>Tracheophyta</taxon>
        <taxon>Spermatophyta</taxon>
        <taxon>Magnoliopsida</taxon>
        <taxon>eudicotyledons</taxon>
        <taxon>Gunneridae</taxon>
        <taxon>Pentapetalae</taxon>
        <taxon>rosids</taxon>
        <taxon>fabids</taxon>
        <taxon>Fabales</taxon>
        <taxon>Fabaceae</taxon>
        <taxon>Papilionoideae</taxon>
        <taxon>50 kb inversion clade</taxon>
        <taxon>dalbergioids sensu lato</taxon>
        <taxon>Dalbergieae</taxon>
        <taxon>Pterocarpus clade</taxon>
        <taxon>Stylosanthes</taxon>
    </lineage>
</organism>
<dbReference type="Pfam" id="PF03639">
    <property type="entry name" value="Glyco_hydro_81"/>
    <property type="match status" value="1"/>
</dbReference>
<name>A0ABU6RNW0_9FABA</name>
<gene>
    <name evidence="2" type="ORF">PIB30_071972</name>
</gene>
<dbReference type="InterPro" id="IPR040451">
    <property type="entry name" value="GH81_N"/>
</dbReference>
<sequence length="103" mass="11863">MAKSKEMLPKNLLSKNLSKFSKTLLSSPLPTTPFFQNFVLDNGDYPDYIHPYIIQPSPSSLSLSLLPFLLCQIFLSHKPTLRTSSHYLFLNKFSMPPCYIFFQ</sequence>
<protein>
    <recommendedName>
        <fullName evidence="1">Glycosyl hydrolase family 81 N-terminal domain-containing protein</fullName>
    </recommendedName>
</protein>
<feature type="domain" description="Glycosyl hydrolase family 81 N-terminal" evidence="1">
    <location>
        <begin position="26"/>
        <end position="64"/>
    </location>
</feature>
<dbReference type="Gene3D" id="2.70.98.30">
    <property type="entry name" value="Golgi alpha-mannosidase II, domain 4"/>
    <property type="match status" value="1"/>
</dbReference>
<proteinExistence type="predicted"/>
<keyword evidence="3" id="KW-1185">Reference proteome</keyword>
<comment type="caution">
    <text evidence="2">The sequence shown here is derived from an EMBL/GenBank/DDBJ whole genome shotgun (WGS) entry which is preliminary data.</text>
</comment>
<dbReference type="Proteomes" id="UP001341840">
    <property type="component" value="Unassembled WGS sequence"/>
</dbReference>
<reference evidence="2 3" key="1">
    <citation type="journal article" date="2023" name="Plants (Basel)">
        <title>Bridging the Gap: Combining Genomics and Transcriptomics Approaches to Understand Stylosanthes scabra, an Orphan Legume from the Brazilian Caatinga.</title>
        <authorList>
            <person name="Ferreira-Neto J.R.C."/>
            <person name="da Silva M.D."/>
            <person name="Binneck E."/>
            <person name="de Melo N.F."/>
            <person name="da Silva R.H."/>
            <person name="de Melo A.L.T.M."/>
            <person name="Pandolfi V."/>
            <person name="Bustamante F.O."/>
            <person name="Brasileiro-Vidal A.C."/>
            <person name="Benko-Iseppon A.M."/>
        </authorList>
    </citation>
    <scope>NUCLEOTIDE SEQUENCE [LARGE SCALE GENOMIC DNA]</scope>
    <source>
        <tissue evidence="2">Leaves</tissue>
    </source>
</reference>
<dbReference type="EMBL" id="JASCZI010031050">
    <property type="protein sequence ID" value="MED6125782.1"/>
    <property type="molecule type" value="Genomic_DNA"/>
</dbReference>
<accession>A0ABU6RNW0</accession>